<gene>
    <name evidence="1" type="ORF">MLD38_023388</name>
</gene>
<protein>
    <submittedName>
        <fullName evidence="1">Uncharacterized protein</fullName>
    </submittedName>
</protein>
<accession>A0ACB9QMI2</accession>
<reference evidence="2" key="1">
    <citation type="journal article" date="2023" name="Front. Plant Sci.">
        <title>Chromosomal-level genome assembly of Melastoma candidum provides insights into trichome evolution.</title>
        <authorList>
            <person name="Zhong Y."/>
            <person name="Wu W."/>
            <person name="Sun C."/>
            <person name="Zou P."/>
            <person name="Liu Y."/>
            <person name="Dai S."/>
            <person name="Zhou R."/>
        </authorList>
    </citation>
    <scope>NUCLEOTIDE SEQUENCE [LARGE SCALE GENOMIC DNA]</scope>
</reference>
<dbReference type="Proteomes" id="UP001057402">
    <property type="component" value="Chromosome 6"/>
</dbReference>
<evidence type="ECO:0000313" key="2">
    <source>
        <dbReference type="Proteomes" id="UP001057402"/>
    </source>
</evidence>
<sequence length="841" mass="94540">MGKVKGKHRLDKFYRLAKEHGYRSRASWKLIQLDSKHDFLRSSRAVLDLCAAPGGWMQVAVQRVPVASLVLGIDLVPIAPIRGAISFEADITRPECKAGIKRVMGERGVRAFDLVLHDGSPNVGGAWAQEAVSQNALVIDAVKLATQFLAPKGNFVTKVFRSQDYNAVLYCLKQLFEKVEVDKPAASRSTSAEIFVLGLKYKAPAKIDPRLLDFKHLFQGPIDPPKKVVDVLRGTKQKRHRDGYEDGDVTLRKVSSAADFIWSDTPLEILGSVSTISFDDPASLPFKEHDLTTQEVKLLCEDLRVLGKQDFKHLLKWRMHVRKAFAPTKKTDSINKAVESDNKEDEDDRILNEMEEMQGALDRKKKRQKKLLAKRRAKDKARKATGIQIDALEDGYIDEELFSLSSIKGKKELVALDATNLDEETRLRGSDDEEVMKESEGQSSSDVDSDEERRRYDEKLEELLDLAYERFASRKEGSTKQRKRAKQAYVDKDQLLQDTEEDMPVHSDDESDKAGNDETNPLMVSLDNGAAPTQEEMTSKWFSQDIFAEAVEGGDLGEFDSEDEMQMAEPKEKRAKLEDNRAGNNVVLSTKDEIDGKGGDDFEIVPAPAAHSSDESSSSDSEEEDDDTKAEILACAKKMLRKRKREQILDDAYNKYMFDDEGLPKWFLDEEQRHRVPIKPITKEEIAAMRAQFKEIDARPAKKVAEAKNRKKRAAMRKLEKVRKKANTISDQADISDRSKRKMIDQLYKKAAPKRPQKEYVVAKKGVQVKGGKGKVIVDRRMKKDARTRGMGKPGRVSSSKKGKNVKSRNGKGSGSRNGPARKGGKPTRGGNKGRKMGMQD</sequence>
<comment type="caution">
    <text evidence="1">The sequence shown here is derived from an EMBL/GenBank/DDBJ whole genome shotgun (WGS) entry which is preliminary data.</text>
</comment>
<dbReference type="EMBL" id="CM042885">
    <property type="protein sequence ID" value="KAI4367680.1"/>
    <property type="molecule type" value="Genomic_DNA"/>
</dbReference>
<evidence type="ECO:0000313" key="1">
    <source>
        <dbReference type="EMBL" id="KAI4367680.1"/>
    </source>
</evidence>
<keyword evidence="2" id="KW-1185">Reference proteome</keyword>
<organism evidence="1 2">
    <name type="scientific">Melastoma candidum</name>
    <dbReference type="NCBI Taxonomy" id="119954"/>
    <lineage>
        <taxon>Eukaryota</taxon>
        <taxon>Viridiplantae</taxon>
        <taxon>Streptophyta</taxon>
        <taxon>Embryophyta</taxon>
        <taxon>Tracheophyta</taxon>
        <taxon>Spermatophyta</taxon>
        <taxon>Magnoliopsida</taxon>
        <taxon>eudicotyledons</taxon>
        <taxon>Gunneridae</taxon>
        <taxon>Pentapetalae</taxon>
        <taxon>rosids</taxon>
        <taxon>malvids</taxon>
        <taxon>Myrtales</taxon>
        <taxon>Melastomataceae</taxon>
        <taxon>Melastomatoideae</taxon>
        <taxon>Melastomateae</taxon>
        <taxon>Melastoma</taxon>
    </lineage>
</organism>
<name>A0ACB9QMI2_9MYRT</name>
<proteinExistence type="predicted"/>